<reference evidence="2 4" key="1">
    <citation type="submission" date="2019-05" db="EMBL/GenBank/DDBJ databases">
        <title>Whole genome sequence analysis of Cupriavidus campinensis S14E4C strain.</title>
        <authorList>
            <person name="Abbaszade G."/>
            <person name="Szabo A."/>
            <person name="Toumi M."/>
            <person name="Toth E."/>
        </authorList>
    </citation>
    <scope>NUCLEOTIDE SEQUENCE [LARGE SCALE GENOMIC DNA]</scope>
    <source>
        <strain evidence="2 4">S14E4C</strain>
    </source>
</reference>
<dbReference type="EMBL" id="CP097330">
    <property type="protein sequence ID" value="URF04661.1"/>
    <property type="molecule type" value="Genomic_DNA"/>
</dbReference>
<evidence type="ECO:0000313" key="2">
    <source>
        <dbReference type="EMBL" id="TSP12875.1"/>
    </source>
</evidence>
<reference evidence="3" key="3">
    <citation type="submission" date="2022-05" db="EMBL/GenBank/DDBJ databases">
        <authorList>
            <person name="Kunte H.-J."/>
        </authorList>
    </citation>
    <scope>NUCLEOTIDE SEQUENCE</scope>
    <source>
        <strain evidence="3">G5</strain>
    </source>
</reference>
<accession>A0AAE9L2H0</accession>
<keyword evidence="1" id="KW-0732">Signal</keyword>
<dbReference type="Pfam" id="PF11745">
    <property type="entry name" value="DUF3304"/>
    <property type="match status" value="1"/>
</dbReference>
<dbReference type="InterPro" id="IPR021733">
    <property type="entry name" value="DUF3304"/>
</dbReference>
<dbReference type="AlphaFoldDB" id="A0AAE9L2H0"/>
<dbReference type="EMBL" id="VCIZ01000004">
    <property type="protein sequence ID" value="TSP12875.1"/>
    <property type="molecule type" value="Genomic_DNA"/>
</dbReference>
<protein>
    <submittedName>
        <fullName evidence="3">DUF3304 domain-containing protein</fullName>
    </submittedName>
</protein>
<dbReference type="RefSeq" id="WP_144197181.1">
    <property type="nucleotide sequence ID" value="NZ_CP097330.1"/>
</dbReference>
<sequence>MKGIAGVFLVALLATLGGCAVALPNRDVEASAWAANYTEDYIYDYRIQTVSGKRTGVGGGNVAEFSRGGTAGIECCGRMPGVGQTVKVVWQVGGRQEDRSEWKTYSRDVVVTGTMPRGSRHHSRLVVRFFPNHEIEAELFPYGELDPKNPRVDKLFSGERVMRHKGE</sequence>
<dbReference type="Proteomes" id="UP000318943">
    <property type="component" value="Unassembled WGS sequence"/>
</dbReference>
<dbReference type="Proteomes" id="UP001056132">
    <property type="component" value="Chromosome 1"/>
</dbReference>
<reference evidence="3" key="2">
    <citation type="journal article" date="2022" name="Microbiol. Resour. Announc.">
        <title>Genome Sequence of Cupriavidus campinensis Strain G5, a Member of a Bacterial Consortium Capable of Polyethylene Degradation.</title>
        <authorList>
            <person name="Schneider B."/>
            <person name="Pfeiffer F."/>
            <person name="Dyall-Smith M."/>
            <person name="Kunte H.J."/>
        </authorList>
    </citation>
    <scope>NUCLEOTIDE SEQUENCE</scope>
    <source>
        <strain evidence="3">G5</strain>
    </source>
</reference>
<feature type="chain" id="PRO_5042084947" evidence="1">
    <location>
        <begin position="23"/>
        <end position="167"/>
    </location>
</feature>
<evidence type="ECO:0000313" key="3">
    <source>
        <dbReference type="EMBL" id="URF04661.1"/>
    </source>
</evidence>
<dbReference type="KEGG" id="ccam:M5D45_02050"/>
<feature type="signal peptide" evidence="1">
    <location>
        <begin position="1"/>
        <end position="22"/>
    </location>
</feature>
<dbReference type="PROSITE" id="PS51257">
    <property type="entry name" value="PROKAR_LIPOPROTEIN"/>
    <property type="match status" value="1"/>
</dbReference>
<keyword evidence="4" id="KW-1185">Reference proteome</keyword>
<proteinExistence type="predicted"/>
<evidence type="ECO:0000256" key="1">
    <source>
        <dbReference type="SAM" id="SignalP"/>
    </source>
</evidence>
<evidence type="ECO:0000313" key="4">
    <source>
        <dbReference type="Proteomes" id="UP000318943"/>
    </source>
</evidence>
<organism evidence="3 5">
    <name type="scientific">Cupriavidus campinensis</name>
    <dbReference type="NCBI Taxonomy" id="151783"/>
    <lineage>
        <taxon>Bacteria</taxon>
        <taxon>Pseudomonadati</taxon>
        <taxon>Pseudomonadota</taxon>
        <taxon>Betaproteobacteria</taxon>
        <taxon>Burkholderiales</taxon>
        <taxon>Burkholderiaceae</taxon>
        <taxon>Cupriavidus</taxon>
    </lineage>
</organism>
<evidence type="ECO:0000313" key="5">
    <source>
        <dbReference type="Proteomes" id="UP001056132"/>
    </source>
</evidence>
<name>A0AAE9L2H0_9BURK</name>
<gene>
    <name evidence="2" type="ORF">FGG12_08125</name>
    <name evidence="3" type="ORF">M5D45_02050</name>
</gene>